<sequence>MDNSKHNFPVKPVPVNLINSLANLSVNSHTDSKEQEGQAEVTSKILLPSMGSKEKVNTAILPVDGDMAKKNTTDLVFAAAKSASTTNSARVSLKKQARKKFTSISGTKRINQGEREDQTHKKLCS</sequence>
<protein>
    <submittedName>
        <fullName evidence="2">Uncharacterized protein</fullName>
    </submittedName>
</protein>
<organism evidence="2 3">
    <name type="scientific">Stylosanthes scabra</name>
    <dbReference type="NCBI Taxonomy" id="79078"/>
    <lineage>
        <taxon>Eukaryota</taxon>
        <taxon>Viridiplantae</taxon>
        <taxon>Streptophyta</taxon>
        <taxon>Embryophyta</taxon>
        <taxon>Tracheophyta</taxon>
        <taxon>Spermatophyta</taxon>
        <taxon>Magnoliopsida</taxon>
        <taxon>eudicotyledons</taxon>
        <taxon>Gunneridae</taxon>
        <taxon>Pentapetalae</taxon>
        <taxon>rosids</taxon>
        <taxon>fabids</taxon>
        <taxon>Fabales</taxon>
        <taxon>Fabaceae</taxon>
        <taxon>Papilionoideae</taxon>
        <taxon>50 kb inversion clade</taxon>
        <taxon>dalbergioids sensu lato</taxon>
        <taxon>Dalbergieae</taxon>
        <taxon>Pterocarpus clade</taxon>
        <taxon>Stylosanthes</taxon>
    </lineage>
</organism>
<evidence type="ECO:0000313" key="3">
    <source>
        <dbReference type="Proteomes" id="UP001341840"/>
    </source>
</evidence>
<dbReference type="Proteomes" id="UP001341840">
    <property type="component" value="Unassembled WGS sequence"/>
</dbReference>
<accession>A0ABU6R3J5</accession>
<name>A0ABU6R3J5_9FABA</name>
<proteinExistence type="predicted"/>
<keyword evidence="3" id="KW-1185">Reference proteome</keyword>
<comment type="caution">
    <text evidence="2">The sequence shown here is derived from an EMBL/GenBank/DDBJ whole genome shotgun (WGS) entry which is preliminary data.</text>
</comment>
<evidence type="ECO:0000256" key="1">
    <source>
        <dbReference type="SAM" id="MobiDB-lite"/>
    </source>
</evidence>
<reference evidence="2 3" key="1">
    <citation type="journal article" date="2023" name="Plants (Basel)">
        <title>Bridging the Gap: Combining Genomics and Transcriptomics Approaches to Understand Stylosanthes scabra, an Orphan Legume from the Brazilian Caatinga.</title>
        <authorList>
            <person name="Ferreira-Neto J.R.C."/>
            <person name="da Silva M.D."/>
            <person name="Binneck E."/>
            <person name="de Melo N.F."/>
            <person name="da Silva R.H."/>
            <person name="de Melo A.L.T.M."/>
            <person name="Pandolfi V."/>
            <person name="Bustamante F.O."/>
            <person name="Brasileiro-Vidal A.C."/>
            <person name="Benko-Iseppon A.M."/>
        </authorList>
    </citation>
    <scope>NUCLEOTIDE SEQUENCE [LARGE SCALE GENOMIC DNA]</scope>
    <source>
        <tissue evidence="2">Leaves</tissue>
    </source>
</reference>
<feature type="compositionally biased region" description="Basic and acidic residues" evidence="1">
    <location>
        <begin position="111"/>
        <end position="125"/>
    </location>
</feature>
<gene>
    <name evidence="2" type="ORF">PIB30_007856</name>
</gene>
<feature type="region of interest" description="Disordered" evidence="1">
    <location>
        <begin position="100"/>
        <end position="125"/>
    </location>
</feature>
<dbReference type="EMBL" id="JASCZI010030225">
    <property type="protein sequence ID" value="MED6118966.1"/>
    <property type="molecule type" value="Genomic_DNA"/>
</dbReference>
<evidence type="ECO:0000313" key="2">
    <source>
        <dbReference type="EMBL" id="MED6118966.1"/>
    </source>
</evidence>